<organism evidence="3 4">
    <name type="scientific">Sulfitobacter albidus</name>
    <dbReference type="NCBI Taxonomy" id="2829501"/>
    <lineage>
        <taxon>Bacteria</taxon>
        <taxon>Pseudomonadati</taxon>
        <taxon>Pseudomonadota</taxon>
        <taxon>Alphaproteobacteria</taxon>
        <taxon>Rhodobacterales</taxon>
        <taxon>Roseobacteraceae</taxon>
        <taxon>Sulfitobacter</taxon>
    </lineage>
</organism>
<feature type="signal peptide" evidence="1">
    <location>
        <begin position="1"/>
        <end position="17"/>
    </location>
</feature>
<proteinExistence type="predicted"/>
<gene>
    <name evidence="3" type="ORF">KDD17_01465</name>
</gene>
<protein>
    <submittedName>
        <fullName evidence="3">ABC transporter substrate-binding protein</fullName>
    </submittedName>
</protein>
<dbReference type="Gene3D" id="3.40.190.10">
    <property type="entry name" value="Periplasmic binding protein-like II"/>
    <property type="match status" value="2"/>
</dbReference>
<dbReference type="Pfam" id="PF09084">
    <property type="entry name" value="NMT1"/>
    <property type="match status" value="1"/>
</dbReference>
<evidence type="ECO:0000313" key="3">
    <source>
        <dbReference type="EMBL" id="QUJ76760.1"/>
    </source>
</evidence>
<evidence type="ECO:0000259" key="2">
    <source>
        <dbReference type="Pfam" id="PF09084"/>
    </source>
</evidence>
<accession>A0A975PMZ3</accession>
<reference evidence="3" key="1">
    <citation type="submission" date="2021-04" db="EMBL/GenBank/DDBJ databases">
        <title>Complete genome sequence for Sulfitobacter sp. strain JK7-1.</title>
        <authorList>
            <person name="Park S.-J."/>
        </authorList>
    </citation>
    <scope>NUCLEOTIDE SEQUENCE</scope>
    <source>
        <strain evidence="3">JK7-1</strain>
    </source>
</reference>
<dbReference type="InterPro" id="IPR015168">
    <property type="entry name" value="SsuA/THI5"/>
</dbReference>
<feature type="chain" id="PRO_5037837883" evidence="1">
    <location>
        <begin position="18"/>
        <end position="322"/>
    </location>
</feature>
<feature type="domain" description="SsuA/THI5-like" evidence="2">
    <location>
        <begin position="58"/>
        <end position="240"/>
    </location>
</feature>
<name>A0A975PMZ3_9RHOB</name>
<dbReference type="RefSeq" id="WP_212704957.1">
    <property type="nucleotide sequence ID" value="NZ_CP073581.1"/>
</dbReference>
<evidence type="ECO:0000256" key="1">
    <source>
        <dbReference type="SAM" id="SignalP"/>
    </source>
</evidence>
<evidence type="ECO:0000313" key="4">
    <source>
        <dbReference type="Proteomes" id="UP000683291"/>
    </source>
</evidence>
<keyword evidence="1" id="KW-0732">Signal</keyword>
<dbReference type="PANTHER" id="PTHR30024">
    <property type="entry name" value="ALIPHATIC SULFONATES-BINDING PROTEIN-RELATED"/>
    <property type="match status" value="1"/>
</dbReference>
<dbReference type="Proteomes" id="UP000683291">
    <property type="component" value="Chromosome 1"/>
</dbReference>
<keyword evidence="4" id="KW-1185">Reference proteome</keyword>
<dbReference type="SUPFAM" id="SSF53850">
    <property type="entry name" value="Periplasmic binding protein-like II"/>
    <property type="match status" value="1"/>
</dbReference>
<dbReference type="EMBL" id="CP073581">
    <property type="protein sequence ID" value="QUJ76760.1"/>
    <property type="molecule type" value="Genomic_DNA"/>
</dbReference>
<dbReference type="PANTHER" id="PTHR30024:SF48">
    <property type="entry name" value="ABC TRANSPORTER SUBSTRATE-BINDING PROTEIN"/>
    <property type="match status" value="1"/>
</dbReference>
<dbReference type="KEGG" id="sual:KDD17_01465"/>
<dbReference type="AlphaFoldDB" id="A0A975PMZ3"/>
<sequence length="322" mass="34434">MRALLICALLWALPAAAELPVLRIAVLKVGTVNWELDSIAHHGDDTANGFRLEVRGTAGSAASMVAFQGGAVDAVVSDWIWVARQRAAGRDYVFIPYSRAVGAILVPADSPAQSLADLDGARIGIAGGALDKSWLILRAYAQRRHGIDLARRTTQVFAAPPLVFKAALDGEFGAAVNYWHFNAKMEAAGMRKLVDVGEAAAALGLDPATPLLGYVLRGEMLRERPALAHGLMRASRAAKDRLARDDAEWDRLRPLMRAGDDATYRFLRDGFRAGIPEHGPVDEAAADRMFRLMAELGGAALTGSATRLPDGVFAAPPPPKDP</sequence>